<reference evidence="2 3" key="1">
    <citation type="submission" date="2018-09" db="EMBL/GenBank/DDBJ databases">
        <title>The complete genome sequence of Neokomagataea tanensis NBRC 106556(T).</title>
        <authorList>
            <person name="Chua K.-O."/>
            <person name="See-Too W.-S."/>
            <person name="Hong K.-W."/>
            <person name="Yin W.-F."/>
            <person name="Chan K.-G."/>
        </authorList>
    </citation>
    <scope>NUCLEOTIDE SEQUENCE [LARGE SCALE GENOMIC DNA]</scope>
    <source>
        <strain evidence="3">AH13 \ NBRC 106556</strain>
    </source>
</reference>
<dbReference type="Pfam" id="PF02581">
    <property type="entry name" value="TMP-TENI"/>
    <property type="match status" value="1"/>
</dbReference>
<dbReference type="Gene3D" id="3.20.20.70">
    <property type="entry name" value="Aldolase class I"/>
    <property type="match status" value="1"/>
</dbReference>
<dbReference type="CDD" id="cd00564">
    <property type="entry name" value="TMP_TenI"/>
    <property type="match status" value="1"/>
</dbReference>
<keyword evidence="3" id="KW-1185">Reference proteome</keyword>
<dbReference type="RefSeq" id="WP_141491868.1">
    <property type="nucleotide sequence ID" value="NZ_CP032485.1"/>
</dbReference>
<dbReference type="EMBL" id="CP032485">
    <property type="protein sequence ID" value="QDH24031.1"/>
    <property type="molecule type" value="Genomic_DNA"/>
</dbReference>
<dbReference type="AlphaFoldDB" id="A0A4Y6V5Y0"/>
<dbReference type="GO" id="GO:0009228">
    <property type="term" value="P:thiamine biosynthetic process"/>
    <property type="evidence" value="ECO:0007669"/>
    <property type="project" value="UniProtKB-KW"/>
</dbReference>
<protein>
    <submittedName>
        <fullName evidence="2">Thiamine phosphate synthase</fullName>
    </submittedName>
</protein>
<dbReference type="InterPro" id="IPR013785">
    <property type="entry name" value="Aldolase_TIM"/>
</dbReference>
<dbReference type="OrthoDB" id="7159061at2"/>
<accession>A0A4Y6V5Y0</accession>
<dbReference type="InterPro" id="IPR036206">
    <property type="entry name" value="ThiamineP_synth_sf"/>
</dbReference>
<dbReference type="SUPFAM" id="SSF51391">
    <property type="entry name" value="Thiamin phosphate synthase"/>
    <property type="match status" value="1"/>
</dbReference>
<dbReference type="InterPro" id="IPR022998">
    <property type="entry name" value="ThiamineP_synth_TenI"/>
</dbReference>
<feature type="domain" description="Thiamine phosphate synthase/TenI" evidence="1">
    <location>
        <begin position="78"/>
        <end position="168"/>
    </location>
</feature>
<dbReference type="Proteomes" id="UP000317214">
    <property type="component" value="Chromosome"/>
</dbReference>
<sequence length="193" mass="20868">MSFAELYLSVNSATSSCALLEHLPPLLAHAEVTAFRLPSTIELSQHSLTRLVKELHQQDVALILGLEDGKRDCPAHLLNAIDGLHVNNADDLAHWRKKFPDTLQIGTSCQTRDEAMLAGEQGADYVAFPHNETELLKWWSNVAELPGVAEGVSTSSEASTAQSAGVDFLDVRLNLDGKDAALLFPIIAAVSVE</sequence>
<name>A0A4Y6V5Y0_9PROT</name>
<evidence type="ECO:0000313" key="2">
    <source>
        <dbReference type="EMBL" id="QDH24031.1"/>
    </source>
</evidence>
<proteinExistence type="predicted"/>
<gene>
    <name evidence="2" type="ORF">D5366_00770</name>
</gene>
<evidence type="ECO:0000313" key="3">
    <source>
        <dbReference type="Proteomes" id="UP000317214"/>
    </source>
</evidence>
<evidence type="ECO:0000259" key="1">
    <source>
        <dbReference type="Pfam" id="PF02581"/>
    </source>
</evidence>
<dbReference type="KEGG" id="ntn:D5366_00770"/>
<organism evidence="2 3">
    <name type="scientific">Neokomagataea tanensis</name>
    <dbReference type="NCBI Taxonomy" id="661191"/>
    <lineage>
        <taxon>Bacteria</taxon>
        <taxon>Pseudomonadati</taxon>
        <taxon>Pseudomonadota</taxon>
        <taxon>Alphaproteobacteria</taxon>
        <taxon>Acetobacterales</taxon>
        <taxon>Acetobacteraceae</taxon>
        <taxon>Neokomagataea</taxon>
    </lineage>
</organism>